<evidence type="ECO:0000313" key="5">
    <source>
        <dbReference type="EMBL" id="QKQ50490.1"/>
    </source>
</evidence>
<evidence type="ECO:0000313" key="4">
    <source>
        <dbReference type="EMBL" id="QKQ46301.1"/>
    </source>
</evidence>
<accession>A0A6N0JGN5</accession>
<gene>
    <name evidence="4" type="ORF">FOC81_06220</name>
    <name evidence="5" type="ORF">FOC81_28775</name>
</gene>
<name>A0A6N0JGN5_ACHDE</name>
<dbReference type="GO" id="GO:0006313">
    <property type="term" value="P:DNA transposition"/>
    <property type="evidence" value="ECO:0007669"/>
    <property type="project" value="InterPro"/>
</dbReference>
<dbReference type="Proteomes" id="UP000509782">
    <property type="component" value="Chromosome"/>
</dbReference>
<evidence type="ECO:0000313" key="6">
    <source>
        <dbReference type="Proteomes" id="UP000509782"/>
    </source>
</evidence>
<dbReference type="InterPro" id="IPR002525">
    <property type="entry name" value="Transp_IS110-like_N"/>
</dbReference>
<dbReference type="EMBL" id="CP054569">
    <property type="protein sequence ID" value="QKQ50490.1"/>
    <property type="molecule type" value="Genomic_DNA"/>
</dbReference>
<feature type="coiled-coil region" evidence="1">
    <location>
        <begin position="170"/>
        <end position="197"/>
    </location>
</feature>
<dbReference type="InterPro" id="IPR047650">
    <property type="entry name" value="Transpos_IS110"/>
</dbReference>
<dbReference type="GO" id="GO:0004803">
    <property type="term" value="F:transposase activity"/>
    <property type="evidence" value="ECO:0007669"/>
    <property type="project" value="InterPro"/>
</dbReference>
<feature type="domain" description="Transposase IS116/IS110/IS902 C-terminal" evidence="3">
    <location>
        <begin position="204"/>
        <end position="287"/>
    </location>
</feature>
<dbReference type="RefSeq" id="WP_174715933.1">
    <property type="nucleotide sequence ID" value="NZ_CP054569.1"/>
</dbReference>
<evidence type="ECO:0000256" key="1">
    <source>
        <dbReference type="SAM" id="Coils"/>
    </source>
</evidence>
<evidence type="ECO:0000259" key="3">
    <source>
        <dbReference type="Pfam" id="PF02371"/>
    </source>
</evidence>
<dbReference type="GO" id="GO:0003677">
    <property type="term" value="F:DNA binding"/>
    <property type="evidence" value="ECO:0007669"/>
    <property type="project" value="InterPro"/>
</dbReference>
<dbReference type="AlphaFoldDB" id="A0A6N0JGN5"/>
<sequence length="330" mass="35944">MTNACTYPSEGHATWFVGVDVAKDEFVWAVHGSSQTTSCPNDSAGAQALFSALAEHNIGLVVLEATGGHERALAGFLLERGVAVAVVNPRAAREFARSMGHLAKTDQMDACALAHYAQTLAAKADQAGIRFAPPPPHIEALQALVTRRAQLLNMRTAEKNRLAGAVRVLRSSIEDVIRTLDRQIKRLDKEIDDHLDSHFSQQRKRLESIKGIGVTTCATMLAFMPELGHVSAARVAKLAGVAPLNQDSGKMRGRRQIWGGRSLVRCTLHMAMLSAVRYNPVLQAFYQRLVAAGKPKKVALVACAHKLLRILNAMERSGQHWNEAMHTNPA</sequence>
<protein>
    <submittedName>
        <fullName evidence="4">IS110 family transposase</fullName>
    </submittedName>
</protein>
<dbReference type="EMBL" id="CP054569">
    <property type="protein sequence ID" value="QKQ46301.1"/>
    <property type="molecule type" value="Genomic_DNA"/>
</dbReference>
<dbReference type="NCBIfam" id="NF033542">
    <property type="entry name" value="transpos_IS110"/>
    <property type="match status" value="1"/>
</dbReference>
<reference evidence="4 6" key="1">
    <citation type="submission" date="2020-05" db="EMBL/GenBank/DDBJ databases">
        <title>FDA dAtabase for Regulatory Grade micrObial Sequences (FDA-ARGOS): Supporting development and validation of Infectious Disease Dx tests.</title>
        <authorList>
            <person name="Sproer C."/>
            <person name="Gronow S."/>
            <person name="Severitt S."/>
            <person name="Schroder I."/>
            <person name="Tallon L."/>
            <person name="Sadzewicz L."/>
            <person name="Zhao X."/>
            <person name="Vavikolanu K."/>
            <person name="Mehta A."/>
            <person name="Aluvathingal J."/>
            <person name="Nadendla S."/>
            <person name="Myers T."/>
            <person name="Yan Y."/>
            <person name="Sichtig H."/>
        </authorList>
    </citation>
    <scope>NUCLEOTIDE SEQUENCE [LARGE SCALE GENOMIC DNA]</scope>
    <source>
        <strain evidence="4 6">FDAARGOS_787</strain>
    </source>
</reference>
<organism evidence="4 6">
    <name type="scientific">Achromobacter denitrificans</name>
    <name type="common">Alcaligenes denitrificans</name>
    <dbReference type="NCBI Taxonomy" id="32002"/>
    <lineage>
        <taxon>Bacteria</taxon>
        <taxon>Pseudomonadati</taxon>
        <taxon>Pseudomonadota</taxon>
        <taxon>Betaproteobacteria</taxon>
        <taxon>Burkholderiales</taxon>
        <taxon>Alcaligenaceae</taxon>
        <taxon>Achromobacter</taxon>
    </lineage>
</organism>
<evidence type="ECO:0000259" key="2">
    <source>
        <dbReference type="Pfam" id="PF01548"/>
    </source>
</evidence>
<dbReference type="PANTHER" id="PTHR33055">
    <property type="entry name" value="TRANSPOSASE FOR INSERTION SEQUENCE ELEMENT IS1111A"/>
    <property type="match status" value="1"/>
</dbReference>
<proteinExistence type="predicted"/>
<keyword evidence="1" id="KW-0175">Coiled coil</keyword>
<dbReference type="PANTHER" id="PTHR33055:SF13">
    <property type="entry name" value="TRANSPOSASE"/>
    <property type="match status" value="1"/>
</dbReference>
<feature type="domain" description="Transposase IS110-like N-terminal" evidence="2">
    <location>
        <begin position="17"/>
        <end position="166"/>
    </location>
</feature>
<dbReference type="InterPro" id="IPR003346">
    <property type="entry name" value="Transposase_20"/>
</dbReference>
<dbReference type="Pfam" id="PF02371">
    <property type="entry name" value="Transposase_20"/>
    <property type="match status" value="1"/>
</dbReference>
<dbReference type="Pfam" id="PF01548">
    <property type="entry name" value="DEDD_Tnp_IS110"/>
    <property type="match status" value="1"/>
</dbReference>